<dbReference type="GO" id="GO:0022857">
    <property type="term" value="F:transmembrane transporter activity"/>
    <property type="evidence" value="ECO:0007669"/>
    <property type="project" value="TreeGrafter"/>
</dbReference>
<evidence type="ECO:0000256" key="1">
    <source>
        <dbReference type="ARBA" id="ARBA00004651"/>
    </source>
</evidence>
<keyword evidence="2" id="KW-1003">Cell membrane</keyword>
<dbReference type="EMBL" id="RHJS01000002">
    <property type="protein sequence ID" value="RRK33896.1"/>
    <property type="molecule type" value="Genomic_DNA"/>
</dbReference>
<sequence>MAFYQLAFRYLKRKKAKTVLLFFVLLIVSSMILSTNMILRATADSKTAIGEKTKAKVVMGILKEDDRITLDDVEWIKDLEEVSTVNCLAKNDAFPVNFQLVTGSDSTEASNQKVSLLSYDNLENDSGFSEGVYRLVSGSYIAGDIKGIVINSYLADANQLKSGDLIELENTNGKRVSLEIVGIFLSGNESRQPEGMDSVNRIENQIFIDNSSYSDLFETEGYAKVAVYCKNPEQLSLLEEELNKYLSDKADSTTSDTLYQQMSLPLEQITRAAKLMLALTLLAGTVIVSLLLCMWMRTRQKETAIFISVGKSKASIFLQIFMESFFVFAFAVLGSCCFGNFMAGILQGFLTESGTTDISLEVLLQFKDVGILAGLGSLLVLAAVIVSLLPILRTNPKETLSKMEG</sequence>
<protein>
    <submittedName>
        <fullName evidence="8">ABC transporter permease</fullName>
    </submittedName>
</protein>
<evidence type="ECO:0000256" key="2">
    <source>
        <dbReference type="ARBA" id="ARBA00022475"/>
    </source>
</evidence>
<evidence type="ECO:0000256" key="3">
    <source>
        <dbReference type="ARBA" id="ARBA00022692"/>
    </source>
</evidence>
<dbReference type="Proteomes" id="UP000274920">
    <property type="component" value="Unassembled WGS sequence"/>
</dbReference>
<evidence type="ECO:0000313" key="9">
    <source>
        <dbReference type="Proteomes" id="UP000274920"/>
    </source>
</evidence>
<accession>A0A3R8R7R0</accession>
<evidence type="ECO:0000256" key="4">
    <source>
        <dbReference type="ARBA" id="ARBA00022989"/>
    </source>
</evidence>
<gene>
    <name evidence="8" type="ORF">EBB54_22945</name>
</gene>
<feature type="domain" description="ABC3 transporter permease C-terminal" evidence="7">
    <location>
        <begin position="275"/>
        <end position="396"/>
    </location>
</feature>
<organism evidence="8 9">
    <name type="scientific">Schaedlerella arabinosiphila</name>
    <dbReference type="NCBI Taxonomy" id="2044587"/>
    <lineage>
        <taxon>Bacteria</taxon>
        <taxon>Bacillati</taxon>
        <taxon>Bacillota</taxon>
        <taxon>Clostridia</taxon>
        <taxon>Lachnospirales</taxon>
        <taxon>Lachnospiraceae</taxon>
        <taxon>Schaedlerella</taxon>
    </lineage>
</organism>
<evidence type="ECO:0000259" key="7">
    <source>
        <dbReference type="Pfam" id="PF02687"/>
    </source>
</evidence>
<keyword evidence="4 6" id="KW-1133">Transmembrane helix</keyword>
<feature type="transmembrane region" description="Helical" evidence="6">
    <location>
        <begin position="275"/>
        <end position="295"/>
    </location>
</feature>
<dbReference type="RefSeq" id="WP_125129088.1">
    <property type="nucleotide sequence ID" value="NZ_RHJS01000002.1"/>
</dbReference>
<feature type="transmembrane region" description="Helical" evidence="6">
    <location>
        <begin position="316"/>
        <end position="349"/>
    </location>
</feature>
<keyword evidence="3 6" id="KW-0812">Transmembrane</keyword>
<feature type="transmembrane region" description="Helical" evidence="6">
    <location>
        <begin position="369"/>
        <end position="392"/>
    </location>
</feature>
<dbReference type="GO" id="GO:0005886">
    <property type="term" value="C:plasma membrane"/>
    <property type="evidence" value="ECO:0007669"/>
    <property type="project" value="UniProtKB-SubCell"/>
</dbReference>
<dbReference type="InterPro" id="IPR003838">
    <property type="entry name" value="ABC3_permease_C"/>
</dbReference>
<name>A0A3R8R7R0_9FIRM</name>
<dbReference type="PANTHER" id="PTHR30572:SF9">
    <property type="entry name" value="ABC TRANSPORTER PERMEASE PROTEIN"/>
    <property type="match status" value="1"/>
</dbReference>
<dbReference type="PANTHER" id="PTHR30572">
    <property type="entry name" value="MEMBRANE COMPONENT OF TRANSPORTER-RELATED"/>
    <property type="match status" value="1"/>
</dbReference>
<evidence type="ECO:0000313" key="8">
    <source>
        <dbReference type="EMBL" id="RRK33896.1"/>
    </source>
</evidence>
<evidence type="ECO:0000256" key="5">
    <source>
        <dbReference type="ARBA" id="ARBA00023136"/>
    </source>
</evidence>
<proteinExistence type="predicted"/>
<dbReference type="Pfam" id="PF02687">
    <property type="entry name" value="FtsX"/>
    <property type="match status" value="1"/>
</dbReference>
<keyword evidence="5 6" id="KW-0472">Membrane</keyword>
<dbReference type="InterPro" id="IPR050250">
    <property type="entry name" value="Macrolide_Exporter_MacB"/>
</dbReference>
<comment type="subcellular location">
    <subcellularLocation>
        <location evidence="1">Cell membrane</location>
        <topology evidence="1">Multi-pass membrane protein</topology>
    </subcellularLocation>
</comment>
<dbReference type="AlphaFoldDB" id="A0A3R8R7R0"/>
<reference evidence="8" key="1">
    <citation type="submission" date="2018-10" db="EMBL/GenBank/DDBJ databases">
        <title>Schaedlerella arabinophila gen. nov. sp. nov., isolated from the mouse intestinal tract and comparative analysis with the genome of the closely related altered Schaedler flora strain ASF502.</title>
        <authorList>
            <person name="Miyake S."/>
            <person name="Soh M."/>
            <person name="Seedorf H."/>
        </authorList>
    </citation>
    <scope>NUCLEOTIDE SEQUENCE [LARGE SCALE GENOMIC DNA]</scope>
    <source>
        <strain evidence="8">DSM 106076</strain>
    </source>
</reference>
<comment type="caution">
    <text evidence="8">The sequence shown here is derived from an EMBL/GenBank/DDBJ whole genome shotgun (WGS) entry which is preliminary data.</text>
</comment>
<keyword evidence="9" id="KW-1185">Reference proteome</keyword>
<evidence type="ECO:0000256" key="6">
    <source>
        <dbReference type="SAM" id="Phobius"/>
    </source>
</evidence>